<keyword evidence="6" id="KW-1185">Reference proteome</keyword>
<dbReference type="GO" id="GO:0008168">
    <property type="term" value="F:methyltransferase activity"/>
    <property type="evidence" value="ECO:0007669"/>
    <property type="project" value="UniProtKB-UniRule"/>
</dbReference>
<dbReference type="InterPro" id="IPR036589">
    <property type="entry name" value="HCY_dom_sf"/>
</dbReference>
<feature type="domain" description="Hcy-binding" evidence="4">
    <location>
        <begin position="13"/>
        <end position="324"/>
    </location>
</feature>
<proteinExistence type="predicted"/>
<dbReference type="AlphaFoldDB" id="A0A0M2R8B8"/>
<evidence type="ECO:0000259" key="4">
    <source>
        <dbReference type="PROSITE" id="PS50970"/>
    </source>
</evidence>
<dbReference type="SUPFAM" id="SSF82282">
    <property type="entry name" value="Homocysteine S-methyltransferase"/>
    <property type="match status" value="1"/>
</dbReference>
<organism evidence="5 6">
    <name type="scientific">Kiloniella litopenaei</name>
    <dbReference type="NCBI Taxonomy" id="1549748"/>
    <lineage>
        <taxon>Bacteria</taxon>
        <taxon>Pseudomonadati</taxon>
        <taxon>Pseudomonadota</taxon>
        <taxon>Alphaproteobacteria</taxon>
        <taxon>Rhodospirillales</taxon>
        <taxon>Kiloniellaceae</taxon>
        <taxon>Kiloniella</taxon>
    </lineage>
</organism>
<gene>
    <name evidence="5" type="ORF">WH95_02075</name>
</gene>
<evidence type="ECO:0000256" key="2">
    <source>
        <dbReference type="ARBA" id="ARBA00022679"/>
    </source>
</evidence>
<accession>A0A0M2R8B8</accession>
<dbReference type="Gene3D" id="3.20.20.330">
    <property type="entry name" value="Homocysteine-binding-like domain"/>
    <property type="match status" value="1"/>
</dbReference>
<dbReference type="InterPro" id="IPR003726">
    <property type="entry name" value="HCY_dom"/>
</dbReference>
<dbReference type="OrthoDB" id="9803687at2"/>
<feature type="binding site" evidence="3">
    <location>
        <position position="310"/>
    </location>
    <ligand>
        <name>Zn(2+)</name>
        <dbReference type="ChEBI" id="CHEBI:29105"/>
    </ligand>
</feature>
<keyword evidence="3" id="KW-0479">Metal-binding</keyword>
<dbReference type="GO" id="GO:0046872">
    <property type="term" value="F:metal ion binding"/>
    <property type="evidence" value="ECO:0007669"/>
    <property type="project" value="UniProtKB-KW"/>
</dbReference>
<dbReference type="STRING" id="1549748.WH95_02075"/>
<name>A0A0M2R8B8_9PROT</name>
<evidence type="ECO:0000313" key="5">
    <source>
        <dbReference type="EMBL" id="KKJ78157.1"/>
    </source>
</evidence>
<dbReference type="Proteomes" id="UP000034491">
    <property type="component" value="Unassembled WGS sequence"/>
</dbReference>
<keyword evidence="1 3" id="KW-0489">Methyltransferase</keyword>
<reference evidence="5 6" key="1">
    <citation type="submission" date="2015-03" db="EMBL/GenBank/DDBJ databases">
        <title>Genome sequence of Kiloniella sp. P1-1, isolated from the gut microflora of Pacific white shrimp, Penaeus vannamei.</title>
        <authorList>
            <person name="Shao Z."/>
            <person name="Wang L."/>
            <person name="Li X."/>
        </authorList>
    </citation>
    <scope>NUCLEOTIDE SEQUENCE [LARGE SCALE GENOMIC DNA]</scope>
    <source>
        <strain evidence="5 6">P1-1</strain>
    </source>
</reference>
<dbReference type="GO" id="GO:0032259">
    <property type="term" value="P:methylation"/>
    <property type="evidence" value="ECO:0007669"/>
    <property type="project" value="UniProtKB-KW"/>
</dbReference>
<feature type="binding site" evidence="3">
    <location>
        <position position="309"/>
    </location>
    <ligand>
        <name>Zn(2+)</name>
        <dbReference type="ChEBI" id="CHEBI:29105"/>
    </ligand>
</feature>
<evidence type="ECO:0000256" key="3">
    <source>
        <dbReference type="PROSITE-ProRule" id="PRU00333"/>
    </source>
</evidence>
<dbReference type="PANTHER" id="PTHR11103">
    <property type="entry name" value="SLR1189 PROTEIN"/>
    <property type="match status" value="1"/>
</dbReference>
<protein>
    <recommendedName>
        <fullName evidence="4">Hcy-binding domain-containing protein</fullName>
    </recommendedName>
</protein>
<comment type="cofactor">
    <cofactor evidence="3">
        <name>Zn(2+)</name>
        <dbReference type="ChEBI" id="CHEBI:29105"/>
    </cofactor>
</comment>
<evidence type="ECO:0000256" key="1">
    <source>
        <dbReference type="ARBA" id="ARBA00022603"/>
    </source>
</evidence>
<dbReference type="Pfam" id="PF02574">
    <property type="entry name" value="S-methyl_trans"/>
    <property type="match status" value="1"/>
</dbReference>
<dbReference type="EMBL" id="LANI01000002">
    <property type="protein sequence ID" value="KKJ78157.1"/>
    <property type="molecule type" value="Genomic_DNA"/>
</dbReference>
<dbReference type="PANTHER" id="PTHR11103:SF18">
    <property type="entry name" value="SLR1189 PROTEIN"/>
    <property type="match status" value="1"/>
</dbReference>
<comment type="caution">
    <text evidence="5">The sequence shown here is derived from an EMBL/GenBank/DDBJ whole genome shotgun (WGS) entry which is preliminary data.</text>
</comment>
<keyword evidence="2 3" id="KW-0808">Transferase</keyword>
<feature type="binding site" evidence="3">
    <location>
        <position position="236"/>
    </location>
    <ligand>
        <name>Zn(2+)</name>
        <dbReference type="ChEBI" id="CHEBI:29105"/>
    </ligand>
</feature>
<keyword evidence="3" id="KW-0862">Zinc</keyword>
<dbReference type="PROSITE" id="PS50970">
    <property type="entry name" value="HCY"/>
    <property type="match status" value="1"/>
</dbReference>
<sequence length="330" mass="36670">MSANLRTNKTPRYRHNLPQLKGGLFLTDAGQETDLIFNKGIPIKAFAAHTLLPDERGRAALTNYYNGFLALARQTNTGFILDGQTWKAHPHWANDLGQTIDEIKAANQSSIDYTAQIRDAWDNGQHPIVLNAALGPRGDAYAPDYQITTNEAEDYHAQQISWLAATQVDMISAMTFTQSEEAIGAIRAAHKENMPIAVSFTVETDGLLPSGQSLADAIDQVDRETSSQAIYFMINCAHPDHFPDQLSDNNLQDQKWAQRIKGIRCNASRMSHEELDNCEALDAGNPIELGQQYKEIYSKMPWLNIFGGCCGSDLRHVTEIARAILSPQNR</sequence>
<dbReference type="RefSeq" id="WP_046502376.1">
    <property type="nucleotide sequence ID" value="NZ_LANI01000002.1"/>
</dbReference>
<evidence type="ECO:0000313" key="6">
    <source>
        <dbReference type="Proteomes" id="UP000034491"/>
    </source>
</evidence>